<dbReference type="Gene3D" id="4.10.1080.10">
    <property type="entry name" value="TSP type-3 repeat"/>
    <property type="match status" value="1"/>
</dbReference>
<feature type="region of interest" description="Disordered" evidence="6">
    <location>
        <begin position="46"/>
        <end position="73"/>
    </location>
</feature>
<dbReference type="CDD" id="cd07185">
    <property type="entry name" value="OmpA_C-like"/>
    <property type="match status" value="1"/>
</dbReference>
<keyword evidence="3 5" id="KW-0472">Membrane</keyword>
<dbReference type="PANTHER" id="PTHR30329">
    <property type="entry name" value="STATOR ELEMENT OF FLAGELLAR MOTOR COMPLEX"/>
    <property type="match status" value="1"/>
</dbReference>
<evidence type="ECO:0000256" key="2">
    <source>
        <dbReference type="ARBA" id="ARBA00022729"/>
    </source>
</evidence>
<evidence type="ECO:0000256" key="6">
    <source>
        <dbReference type="SAM" id="MobiDB-lite"/>
    </source>
</evidence>
<dbReference type="InterPro" id="IPR006664">
    <property type="entry name" value="OMP_bac"/>
</dbReference>
<dbReference type="InterPro" id="IPR036737">
    <property type="entry name" value="OmpA-like_sf"/>
</dbReference>
<dbReference type="InterPro" id="IPR006690">
    <property type="entry name" value="OMPA-like_CS"/>
</dbReference>
<dbReference type="EMBL" id="JANUCT010000019">
    <property type="protein sequence ID" value="MCS3904275.1"/>
    <property type="molecule type" value="Genomic_DNA"/>
</dbReference>
<evidence type="ECO:0000259" key="7">
    <source>
        <dbReference type="PROSITE" id="PS51123"/>
    </source>
</evidence>
<evidence type="ECO:0000256" key="3">
    <source>
        <dbReference type="ARBA" id="ARBA00023136"/>
    </source>
</evidence>
<proteinExistence type="predicted"/>
<dbReference type="PANTHER" id="PTHR30329:SF21">
    <property type="entry name" value="LIPOPROTEIN YIAD-RELATED"/>
    <property type="match status" value="1"/>
</dbReference>
<protein>
    <submittedName>
        <fullName evidence="8">OOP family OmpA-OmpF porin</fullName>
    </submittedName>
</protein>
<dbReference type="InterPro" id="IPR028974">
    <property type="entry name" value="TSP_type-3_rpt"/>
</dbReference>
<dbReference type="InterPro" id="IPR050330">
    <property type="entry name" value="Bact_OuterMem_StrucFunc"/>
</dbReference>
<keyword evidence="2" id="KW-0732">Signal</keyword>
<dbReference type="Pfam" id="PF02412">
    <property type="entry name" value="TSP_3"/>
    <property type="match status" value="2"/>
</dbReference>
<dbReference type="InterPro" id="IPR003367">
    <property type="entry name" value="Thrombospondin_3-like_rpt"/>
</dbReference>
<evidence type="ECO:0000256" key="4">
    <source>
        <dbReference type="ARBA" id="ARBA00023237"/>
    </source>
</evidence>
<dbReference type="PROSITE" id="PS01068">
    <property type="entry name" value="OMPA_1"/>
    <property type="match status" value="1"/>
</dbReference>
<keyword evidence="9" id="KW-1185">Reference proteome</keyword>
<dbReference type="InterPro" id="IPR006665">
    <property type="entry name" value="OmpA-like"/>
</dbReference>
<gene>
    <name evidence="8" type="ORF">J2T55_002311</name>
</gene>
<dbReference type="PRINTS" id="PR01021">
    <property type="entry name" value="OMPADOMAIN"/>
</dbReference>
<evidence type="ECO:0000256" key="5">
    <source>
        <dbReference type="PROSITE-ProRule" id="PRU00473"/>
    </source>
</evidence>
<dbReference type="Gene3D" id="3.30.1330.60">
    <property type="entry name" value="OmpA-like domain"/>
    <property type="match status" value="1"/>
</dbReference>
<name>A0AAE3HKZ3_9GAMM</name>
<dbReference type="GO" id="GO:0007155">
    <property type="term" value="P:cell adhesion"/>
    <property type="evidence" value="ECO:0007669"/>
    <property type="project" value="InterPro"/>
</dbReference>
<comment type="caution">
    <text evidence="8">The sequence shown here is derived from an EMBL/GenBank/DDBJ whole genome shotgun (WGS) entry which is preliminary data.</text>
</comment>
<dbReference type="SUPFAM" id="SSF103088">
    <property type="entry name" value="OmpA-like"/>
    <property type="match status" value="1"/>
</dbReference>
<keyword evidence="4" id="KW-0998">Cell outer membrane</keyword>
<feature type="domain" description="OmpA-like" evidence="7">
    <location>
        <begin position="125"/>
        <end position="239"/>
    </location>
</feature>
<dbReference type="AlphaFoldDB" id="A0AAE3HKZ3"/>
<evidence type="ECO:0000256" key="1">
    <source>
        <dbReference type="ARBA" id="ARBA00004442"/>
    </source>
</evidence>
<dbReference type="SUPFAM" id="SSF103647">
    <property type="entry name" value="TSP type-3 repeat"/>
    <property type="match status" value="1"/>
</dbReference>
<evidence type="ECO:0000313" key="8">
    <source>
        <dbReference type="EMBL" id="MCS3904275.1"/>
    </source>
</evidence>
<accession>A0AAE3HKZ3</accession>
<feature type="region of interest" description="Disordered" evidence="6">
    <location>
        <begin position="207"/>
        <end position="239"/>
    </location>
</feature>
<organism evidence="8 9">
    <name type="scientific">Methylohalomonas lacus</name>
    <dbReference type="NCBI Taxonomy" id="398773"/>
    <lineage>
        <taxon>Bacteria</taxon>
        <taxon>Pseudomonadati</taxon>
        <taxon>Pseudomonadota</taxon>
        <taxon>Gammaproteobacteria</taxon>
        <taxon>Methylohalomonadales</taxon>
        <taxon>Methylohalomonadaceae</taxon>
        <taxon>Methylohalomonas</taxon>
    </lineage>
</organism>
<dbReference type="PROSITE" id="PS51123">
    <property type="entry name" value="OMPA_2"/>
    <property type="match status" value="1"/>
</dbReference>
<dbReference type="GO" id="GO:0005509">
    <property type="term" value="F:calcium ion binding"/>
    <property type="evidence" value="ECO:0007669"/>
    <property type="project" value="InterPro"/>
</dbReference>
<comment type="subcellular location">
    <subcellularLocation>
        <location evidence="1">Cell outer membrane</location>
    </subcellularLocation>
</comment>
<evidence type="ECO:0000313" key="9">
    <source>
        <dbReference type="Proteomes" id="UP001204445"/>
    </source>
</evidence>
<dbReference type="GO" id="GO:0009279">
    <property type="term" value="C:cell outer membrane"/>
    <property type="evidence" value="ECO:0007669"/>
    <property type="project" value="UniProtKB-SubCell"/>
</dbReference>
<dbReference type="Proteomes" id="UP001204445">
    <property type="component" value="Unassembled WGS sequence"/>
</dbReference>
<reference evidence="8" key="1">
    <citation type="submission" date="2022-08" db="EMBL/GenBank/DDBJ databases">
        <title>Genomic Encyclopedia of Type Strains, Phase III (KMG-III): the genomes of soil and plant-associated and newly described type strains.</title>
        <authorList>
            <person name="Whitman W."/>
        </authorList>
    </citation>
    <scope>NUCLEOTIDE SEQUENCE</scope>
    <source>
        <strain evidence="8">HMT 1</strain>
    </source>
</reference>
<dbReference type="Pfam" id="PF00691">
    <property type="entry name" value="OmpA"/>
    <property type="match status" value="1"/>
</dbReference>
<sequence>MAISAPVIADDVGYLTSSSGNVVKSGFGLCWNAGDGASQEVLEECNPDMAKADEPEPAAPKEPLDSDGDGVPDDKDWCAGTPAGVKVDERGCPLDSDGDGVADHKDKCPNTAKGTRVDEHGCAVVGTTLFTLEGVNFAFDSAKLRPEAEQQLQKGVRKLRDNRSANVDVIGHTDSTGPASYNQGLSQRRAQAVADYLTNNGVDASRLTVKGRGENDPIASNDTREGRAQNRRVELVVGE</sequence>
<feature type="compositionally biased region" description="Basic and acidic residues" evidence="6">
    <location>
        <begin position="222"/>
        <end position="239"/>
    </location>
</feature>